<name>A0A6L5YXF7_9RHOB</name>
<reference evidence="1 2" key="1">
    <citation type="submission" date="2019-10" db="EMBL/GenBank/DDBJ databases">
        <title>Cognatihalovulum marinum gen. nov. sp. nov., a new member of the family Rhodobacteraceae isolated from deep seawater of the Northwest Indian Ocean.</title>
        <authorList>
            <person name="Ruan C."/>
            <person name="Wang J."/>
            <person name="Zheng X."/>
            <person name="Song L."/>
            <person name="Zhu Y."/>
            <person name="Huang Y."/>
            <person name="Lu Z."/>
            <person name="Du W."/>
            <person name="Huang L."/>
            <person name="Dai X."/>
        </authorList>
    </citation>
    <scope>NUCLEOTIDE SEQUENCE [LARGE SCALE GENOMIC DNA]</scope>
    <source>
        <strain evidence="1 2">2CG4</strain>
    </source>
</reference>
<dbReference type="InterPro" id="IPR050678">
    <property type="entry name" value="DNA_Partitioning_ATPase"/>
</dbReference>
<organism evidence="1 2">
    <name type="scientific">Halovulum marinum</name>
    <dbReference type="NCBI Taxonomy" id="2662447"/>
    <lineage>
        <taxon>Bacteria</taxon>
        <taxon>Pseudomonadati</taxon>
        <taxon>Pseudomonadota</taxon>
        <taxon>Alphaproteobacteria</taxon>
        <taxon>Rhodobacterales</taxon>
        <taxon>Paracoccaceae</taxon>
        <taxon>Halovulum</taxon>
    </lineage>
</organism>
<dbReference type="Pfam" id="PF09140">
    <property type="entry name" value="MipZ"/>
    <property type="match status" value="1"/>
</dbReference>
<dbReference type="PANTHER" id="PTHR13696">
    <property type="entry name" value="P-LOOP CONTAINING NUCLEOSIDE TRIPHOSPHATE HYDROLASE"/>
    <property type="match status" value="1"/>
</dbReference>
<dbReference type="InterPro" id="IPR015223">
    <property type="entry name" value="MipZ"/>
</dbReference>
<sequence>MAHIIVLGNEKGGSGKSTTAMHVTTALLRSGYTVGVIDMDLRQQSLMAYVRNRRAYATREGLALPIPESHELEPSQEDSQRAARVEEESRFTAALDQLDRGNRFIVIDCPGAHTRYAQMAHSTADTLITPLNDSLIDFDLLARLDPATGKVAGPSIYAEMVWKARQLRARAGLKPVDWAVLRNRVSTTDAINKRRVGKALSELAKRIGFRMIPGFSERVVFRELFLQGLTLLDLGDAGGGRLTMSNIAARQELRDLMRALDLPETELHI</sequence>
<dbReference type="InterPro" id="IPR027417">
    <property type="entry name" value="P-loop_NTPase"/>
</dbReference>
<dbReference type="AlphaFoldDB" id="A0A6L5YXF7"/>
<keyword evidence="2" id="KW-1185">Reference proteome</keyword>
<dbReference type="EMBL" id="WIND01000001">
    <property type="protein sequence ID" value="MSU88542.1"/>
    <property type="molecule type" value="Genomic_DNA"/>
</dbReference>
<accession>A0A6L5YXF7</accession>
<protein>
    <submittedName>
        <fullName evidence="1">AAA family ATPase</fullName>
    </submittedName>
</protein>
<dbReference type="Gene3D" id="3.40.50.300">
    <property type="entry name" value="P-loop containing nucleotide triphosphate hydrolases"/>
    <property type="match status" value="1"/>
</dbReference>
<comment type="caution">
    <text evidence="1">The sequence shown here is derived from an EMBL/GenBank/DDBJ whole genome shotgun (WGS) entry which is preliminary data.</text>
</comment>
<dbReference type="CDD" id="cd02042">
    <property type="entry name" value="ParAB_family"/>
    <property type="match status" value="1"/>
</dbReference>
<dbReference type="Proteomes" id="UP000474957">
    <property type="component" value="Unassembled WGS sequence"/>
</dbReference>
<gene>
    <name evidence="1" type="ORF">GE300_02775</name>
</gene>
<evidence type="ECO:0000313" key="2">
    <source>
        <dbReference type="Proteomes" id="UP000474957"/>
    </source>
</evidence>
<proteinExistence type="predicted"/>
<dbReference type="SUPFAM" id="SSF52540">
    <property type="entry name" value="P-loop containing nucleoside triphosphate hydrolases"/>
    <property type="match status" value="1"/>
</dbReference>
<dbReference type="PANTHER" id="PTHR13696:SF96">
    <property type="entry name" value="COBQ_COBB_MIND_PARA NUCLEOTIDE BINDING DOMAIN-CONTAINING PROTEIN"/>
    <property type="match status" value="1"/>
</dbReference>
<dbReference type="RefSeq" id="WP_154444608.1">
    <property type="nucleotide sequence ID" value="NZ_WIND01000001.1"/>
</dbReference>
<evidence type="ECO:0000313" key="1">
    <source>
        <dbReference type="EMBL" id="MSU88542.1"/>
    </source>
</evidence>